<dbReference type="AlphaFoldDB" id="A0AAV6X9X6"/>
<sequence>MLEFNRLIDRIERPIDYSKVSHIQYLDLTIGHGQSAKGDSSSPVLTRFANVVAPPVSLRLWLSRFDIERRNQIASMAEEGRWDVELQIVHGSGAIKNPNPISTFERQFSTFERDRDFVNLPTSERDEHNAKFSTFEVPMSTFERQQQYLLDLDHSEVLIGNVRVGSTLKMTRKKKVDTGKEKCMDNPPDNSTMSETNYIHSSPVLGDFNAVIDMSEVLGGKEDDQYMSEFQGCITVCDLATMPMKGNALYLGIIQQRGEGSIWKRLDTVLANPTCNLNERSLNGSNKVAKRVYGRSLASLATLKLEGSSAVAIATPTSPYLVAPDFRRRAFTKSVVEDFEASRRSDGRR</sequence>
<protein>
    <submittedName>
        <fullName evidence="1">Uncharacterized protein</fullName>
    </submittedName>
</protein>
<evidence type="ECO:0000313" key="2">
    <source>
        <dbReference type="Proteomes" id="UP000826271"/>
    </source>
</evidence>
<gene>
    <name evidence="1" type="ORF">BUALT_Bualt09G0011700</name>
</gene>
<dbReference type="Proteomes" id="UP000826271">
    <property type="component" value="Unassembled WGS sequence"/>
</dbReference>
<proteinExistence type="predicted"/>
<reference evidence="1" key="1">
    <citation type="submission" date="2019-10" db="EMBL/GenBank/DDBJ databases">
        <authorList>
            <person name="Zhang R."/>
            <person name="Pan Y."/>
            <person name="Wang J."/>
            <person name="Ma R."/>
            <person name="Yu S."/>
        </authorList>
    </citation>
    <scope>NUCLEOTIDE SEQUENCE</scope>
    <source>
        <strain evidence="1">LA-IB0</strain>
        <tissue evidence="1">Leaf</tissue>
    </source>
</reference>
<name>A0AAV6X9X6_9LAMI</name>
<accession>A0AAV6X9X6</accession>
<dbReference type="EMBL" id="WHWC01000009">
    <property type="protein sequence ID" value="KAG8375945.1"/>
    <property type="molecule type" value="Genomic_DNA"/>
</dbReference>
<organism evidence="1 2">
    <name type="scientific">Buddleja alternifolia</name>
    <dbReference type="NCBI Taxonomy" id="168488"/>
    <lineage>
        <taxon>Eukaryota</taxon>
        <taxon>Viridiplantae</taxon>
        <taxon>Streptophyta</taxon>
        <taxon>Embryophyta</taxon>
        <taxon>Tracheophyta</taxon>
        <taxon>Spermatophyta</taxon>
        <taxon>Magnoliopsida</taxon>
        <taxon>eudicotyledons</taxon>
        <taxon>Gunneridae</taxon>
        <taxon>Pentapetalae</taxon>
        <taxon>asterids</taxon>
        <taxon>lamiids</taxon>
        <taxon>Lamiales</taxon>
        <taxon>Scrophulariaceae</taxon>
        <taxon>Buddlejeae</taxon>
        <taxon>Buddleja</taxon>
    </lineage>
</organism>
<keyword evidence="2" id="KW-1185">Reference proteome</keyword>
<comment type="caution">
    <text evidence="1">The sequence shown here is derived from an EMBL/GenBank/DDBJ whole genome shotgun (WGS) entry which is preliminary data.</text>
</comment>
<evidence type="ECO:0000313" key="1">
    <source>
        <dbReference type="EMBL" id="KAG8375945.1"/>
    </source>
</evidence>